<dbReference type="OrthoDB" id="412277at2759"/>
<dbReference type="EMBL" id="JABAHT010000499">
    <property type="protein sequence ID" value="KAF4654928.1"/>
    <property type="molecule type" value="Genomic_DNA"/>
</dbReference>
<sequence length="154" mass="18210">MFSSTRLASLPVYRGPAAAASWIGKKIYRQTFWQKFLLFATISEFVWMGFATFLHERKDWIHDEKRSKWEREVSYQGEFKCYHVNKQYYDQCRDELFDQAVRTCAQLADQMRRCRVEIAEGLPALTPAMMPLPENFRPKLHPEEYLGPIKPPVV</sequence>
<evidence type="ECO:0000313" key="4">
    <source>
        <dbReference type="Proteomes" id="UP000541610"/>
    </source>
</evidence>
<dbReference type="Proteomes" id="UP000541610">
    <property type="component" value="Unassembled WGS sequence"/>
</dbReference>
<name>A0A7J6L6V7_PEROL</name>
<dbReference type="AlphaFoldDB" id="A0A7J6L6V7"/>
<dbReference type="Proteomes" id="UP000570595">
    <property type="component" value="Unassembled WGS sequence"/>
</dbReference>
<reference evidence="4 5" key="1">
    <citation type="submission" date="2020-04" db="EMBL/GenBank/DDBJ databases">
        <title>Perkinsus olseni comparative genomics.</title>
        <authorList>
            <person name="Bogema D.R."/>
        </authorList>
    </citation>
    <scope>NUCLEOTIDE SEQUENCE [LARGE SCALE GENOMIC DNA]</scope>
    <source>
        <strain evidence="3">00978-12</strain>
        <strain evidence="1">ATCC PRA-179</strain>
        <strain evidence="2">ATCC PRA-31</strain>
    </source>
</reference>
<gene>
    <name evidence="2" type="ORF">FOL46_007161</name>
    <name evidence="3" type="ORF">FOZ60_014400</name>
    <name evidence="1" type="ORF">FOZ61_007872</name>
</gene>
<evidence type="ECO:0000313" key="1">
    <source>
        <dbReference type="EMBL" id="KAF4654928.1"/>
    </source>
</evidence>
<evidence type="ECO:0000313" key="2">
    <source>
        <dbReference type="EMBL" id="KAF4657957.1"/>
    </source>
</evidence>
<accession>A0A7J6L6V7</accession>
<evidence type="ECO:0000313" key="3">
    <source>
        <dbReference type="EMBL" id="KAF4691912.1"/>
    </source>
</evidence>
<protein>
    <submittedName>
        <fullName evidence="1">Uncharacterized protein</fullName>
    </submittedName>
</protein>
<proteinExistence type="predicted"/>
<comment type="caution">
    <text evidence="1">The sequence shown here is derived from an EMBL/GenBank/DDBJ whole genome shotgun (WGS) entry which is preliminary data.</text>
</comment>
<organism evidence="1 5">
    <name type="scientific">Perkinsus olseni</name>
    <name type="common">Perkinsus atlanticus</name>
    <dbReference type="NCBI Taxonomy" id="32597"/>
    <lineage>
        <taxon>Eukaryota</taxon>
        <taxon>Sar</taxon>
        <taxon>Alveolata</taxon>
        <taxon>Perkinsozoa</taxon>
        <taxon>Perkinsea</taxon>
        <taxon>Perkinsida</taxon>
        <taxon>Perkinsidae</taxon>
        <taxon>Perkinsus</taxon>
    </lineage>
</organism>
<dbReference type="Proteomes" id="UP000572268">
    <property type="component" value="Unassembled WGS sequence"/>
</dbReference>
<dbReference type="EMBL" id="JABANN010000496">
    <property type="protein sequence ID" value="KAF4657957.1"/>
    <property type="molecule type" value="Genomic_DNA"/>
</dbReference>
<dbReference type="EMBL" id="JABANP010000068">
    <property type="protein sequence ID" value="KAF4691912.1"/>
    <property type="molecule type" value="Genomic_DNA"/>
</dbReference>
<evidence type="ECO:0000313" key="5">
    <source>
        <dbReference type="Proteomes" id="UP000570595"/>
    </source>
</evidence>